<organism evidence="1">
    <name type="scientific">marine metagenome</name>
    <dbReference type="NCBI Taxonomy" id="408172"/>
    <lineage>
        <taxon>unclassified sequences</taxon>
        <taxon>metagenomes</taxon>
        <taxon>ecological metagenomes</taxon>
    </lineage>
</organism>
<reference evidence="1" key="1">
    <citation type="submission" date="2018-05" db="EMBL/GenBank/DDBJ databases">
        <authorList>
            <person name="Lanie J.A."/>
            <person name="Ng W.-L."/>
            <person name="Kazmierczak K.M."/>
            <person name="Andrzejewski T.M."/>
            <person name="Davidsen T.M."/>
            <person name="Wayne K.J."/>
            <person name="Tettelin H."/>
            <person name="Glass J.I."/>
            <person name="Rusch D."/>
            <person name="Podicherti R."/>
            <person name="Tsui H.-C.T."/>
            <person name="Winkler M.E."/>
        </authorList>
    </citation>
    <scope>NUCLEOTIDE SEQUENCE</scope>
</reference>
<proteinExistence type="predicted"/>
<protein>
    <submittedName>
        <fullName evidence="1">Uncharacterized protein</fullName>
    </submittedName>
</protein>
<name>A0A383BDA8_9ZZZZ</name>
<gene>
    <name evidence="1" type="ORF">METZ01_LOCUS470643</name>
</gene>
<dbReference type="AlphaFoldDB" id="A0A383BDA8"/>
<dbReference type="EMBL" id="UINC01199391">
    <property type="protein sequence ID" value="SVE17789.1"/>
    <property type="molecule type" value="Genomic_DNA"/>
</dbReference>
<evidence type="ECO:0000313" key="1">
    <source>
        <dbReference type="EMBL" id="SVE17789.1"/>
    </source>
</evidence>
<sequence length="42" mass="4776">MREDSADVELTLLGILLVSASDENGRRQMHDDFPILIQCFNL</sequence>
<accession>A0A383BDA8</accession>